<dbReference type="AlphaFoldDB" id="A0A9P5MLX4"/>
<reference evidence="2" key="1">
    <citation type="submission" date="2019-10" db="EMBL/GenBank/DDBJ databases">
        <authorList>
            <consortium name="DOE Joint Genome Institute"/>
            <person name="Kuo A."/>
            <person name="Miyauchi S."/>
            <person name="Kiss E."/>
            <person name="Drula E."/>
            <person name="Kohler A."/>
            <person name="Sanchez-Garcia M."/>
            <person name="Andreopoulos B."/>
            <person name="Barry K.W."/>
            <person name="Bonito G."/>
            <person name="Buee M."/>
            <person name="Carver A."/>
            <person name="Chen C."/>
            <person name="Cichocki N."/>
            <person name="Clum A."/>
            <person name="Culley D."/>
            <person name="Crous P.W."/>
            <person name="Fauchery L."/>
            <person name="Girlanda M."/>
            <person name="Hayes R."/>
            <person name="Keri Z."/>
            <person name="LaButti K."/>
            <person name="Lipzen A."/>
            <person name="Lombard V."/>
            <person name="Magnuson J."/>
            <person name="Maillard F."/>
            <person name="Morin E."/>
            <person name="Murat C."/>
            <person name="Nolan M."/>
            <person name="Ohm R."/>
            <person name="Pangilinan J."/>
            <person name="Pereira M."/>
            <person name="Perotto S."/>
            <person name="Peter M."/>
            <person name="Riley R."/>
            <person name="Sitrit Y."/>
            <person name="Stielow B."/>
            <person name="Szollosi G."/>
            <person name="Zifcakova L."/>
            <person name="Stursova M."/>
            <person name="Spatafora J.W."/>
            <person name="Tedersoo L."/>
            <person name="Vaario L.-M."/>
            <person name="Yamada A."/>
            <person name="Yan M."/>
            <person name="Wang P."/>
            <person name="Xu J."/>
            <person name="Bruns T."/>
            <person name="Baldrian P."/>
            <person name="Vilgalys R."/>
            <person name="Henrissat B."/>
            <person name="Grigoriev I.V."/>
            <person name="Hibbett D."/>
            <person name="Nagy L.G."/>
            <person name="Martin F.M."/>
        </authorList>
    </citation>
    <scope>NUCLEOTIDE SEQUENCE</scope>
    <source>
        <strain evidence="2">Prilba</strain>
    </source>
</reference>
<dbReference type="Pfam" id="PF09324">
    <property type="entry name" value="Sec7-like_HDS"/>
    <property type="match status" value="1"/>
</dbReference>
<protein>
    <recommendedName>
        <fullName evidence="1">Mon2/Sec7/BIG1-like HDS domain-containing protein</fullName>
    </recommendedName>
</protein>
<comment type="caution">
    <text evidence="2">The sequence shown here is derived from an EMBL/GenBank/DDBJ whole genome shotgun (WGS) entry which is preliminary data.</text>
</comment>
<gene>
    <name evidence="2" type="ORF">DFH94DRAFT_230964</name>
</gene>
<evidence type="ECO:0000259" key="1">
    <source>
        <dbReference type="Pfam" id="PF09324"/>
    </source>
</evidence>
<reference evidence="2" key="2">
    <citation type="journal article" date="2020" name="Nat. Commun.">
        <title>Large-scale genome sequencing of mycorrhizal fungi provides insights into the early evolution of symbiotic traits.</title>
        <authorList>
            <person name="Miyauchi S."/>
            <person name="Kiss E."/>
            <person name="Kuo A."/>
            <person name="Drula E."/>
            <person name="Kohler A."/>
            <person name="Sanchez-Garcia M."/>
            <person name="Morin E."/>
            <person name="Andreopoulos B."/>
            <person name="Barry K.W."/>
            <person name="Bonito G."/>
            <person name="Buee M."/>
            <person name="Carver A."/>
            <person name="Chen C."/>
            <person name="Cichocki N."/>
            <person name="Clum A."/>
            <person name="Culley D."/>
            <person name="Crous P.W."/>
            <person name="Fauchery L."/>
            <person name="Girlanda M."/>
            <person name="Hayes R.D."/>
            <person name="Keri Z."/>
            <person name="LaButti K."/>
            <person name="Lipzen A."/>
            <person name="Lombard V."/>
            <person name="Magnuson J."/>
            <person name="Maillard F."/>
            <person name="Murat C."/>
            <person name="Nolan M."/>
            <person name="Ohm R.A."/>
            <person name="Pangilinan J."/>
            <person name="Pereira M.F."/>
            <person name="Perotto S."/>
            <person name="Peter M."/>
            <person name="Pfister S."/>
            <person name="Riley R."/>
            <person name="Sitrit Y."/>
            <person name="Stielow J.B."/>
            <person name="Szollosi G."/>
            <person name="Zifcakova L."/>
            <person name="Stursova M."/>
            <person name="Spatafora J.W."/>
            <person name="Tedersoo L."/>
            <person name="Vaario L.M."/>
            <person name="Yamada A."/>
            <person name="Yan M."/>
            <person name="Wang P."/>
            <person name="Xu J."/>
            <person name="Bruns T."/>
            <person name="Baldrian P."/>
            <person name="Vilgalys R."/>
            <person name="Dunand C."/>
            <person name="Henrissat B."/>
            <person name="Grigoriev I.V."/>
            <person name="Hibbett D."/>
            <person name="Nagy L.G."/>
            <person name="Martin F.M."/>
        </authorList>
    </citation>
    <scope>NUCLEOTIDE SEQUENCE</scope>
    <source>
        <strain evidence="2">Prilba</strain>
    </source>
</reference>
<dbReference type="InterPro" id="IPR015403">
    <property type="entry name" value="Mon2/Sec7/BIG1-like_HDS"/>
</dbReference>
<organism evidence="2 3">
    <name type="scientific">Russula ochroleuca</name>
    <dbReference type="NCBI Taxonomy" id="152965"/>
    <lineage>
        <taxon>Eukaryota</taxon>
        <taxon>Fungi</taxon>
        <taxon>Dikarya</taxon>
        <taxon>Basidiomycota</taxon>
        <taxon>Agaricomycotina</taxon>
        <taxon>Agaricomycetes</taxon>
        <taxon>Russulales</taxon>
        <taxon>Russulaceae</taxon>
        <taxon>Russula</taxon>
    </lineage>
</organism>
<name>A0A9P5MLX4_9AGAM</name>
<accession>A0A9P5MLX4</accession>
<dbReference type="EMBL" id="WHVB01000029">
    <property type="protein sequence ID" value="KAF8469308.1"/>
    <property type="molecule type" value="Genomic_DNA"/>
</dbReference>
<evidence type="ECO:0000313" key="2">
    <source>
        <dbReference type="EMBL" id="KAF8469308.1"/>
    </source>
</evidence>
<evidence type="ECO:0000313" key="3">
    <source>
        <dbReference type="Proteomes" id="UP000759537"/>
    </source>
</evidence>
<proteinExistence type="predicted"/>
<keyword evidence="3" id="KW-1185">Reference proteome</keyword>
<sequence length="122" mass="13854">MRFLEKKKRGITALKFQTDFLGPFEHTKTRSANPEIRDVVLQCLQHVIQVCVQNMLGLTENIRCFPCGFQILDRHVRVVYSAIYLAPTERITSSACCYPGEQGALCGLCLIRRLCRSDGLHP</sequence>
<feature type="domain" description="Mon2/Sec7/BIG1-like HDS" evidence="1">
    <location>
        <begin position="3"/>
        <end position="55"/>
    </location>
</feature>
<dbReference type="Proteomes" id="UP000759537">
    <property type="component" value="Unassembled WGS sequence"/>
</dbReference>